<dbReference type="PRINTS" id="PR00419">
    <property type="entry name" value="ADXRDTASE"/>
</dbReference>
<dbReference type="PANTHER" id="PTHR16128:SF5">
    <property type="entry name" value="FAD_NAD(P)-BINDING OXIDOREDUCTASE FAMILY PROTEIN"/>
    <property type="match status" value="1"/>
</dbReference>
<dbReference type="Gene3D" id="3.50.50.60">
    <property type="entry name" value="FAD/NAD(P)-binding domain"/>
    <property type="match status" value="1"/>
</dbReference>
<feature type="non-terminal residue" evidence="2">
    <location>
        <position position="284"/>
    </location>
</feature>
<accession>A0A0P9D2A3</accession>
<keyword evidence="3" id="KW-1185">Reference proteome</keyword>
<comment type="caution">
    <text evidence="2">The sequence shown here is derived from an EMBL/GenBank/DDBJ whole genome shotgun (WGS) entry which is preliminary data.</text>
</comment>
<reference evidence="2 3" key="1">
    <citation type="submission" date="2015-09" db="EMBL/GenBank/DDBJ databases">
        <title>Draft genome sequence of Kouleothrix aurantiaca JCM 19913.</title>
        <authorList>
            <person name="Hemp J."/>
        </authorList>
    </citation>
    <scope>NUCLEOTIDE SEQUENCE [LARGE SCALE GENOMIC DNA]</scope>
    <source>
        <strain evidence="2 3">COM-B</strain>
    </source>
</reference>
<feature type="domain" description="Amine oxidase" evidence="1">
    <location>
        <begin position="103"/>
        <end position="281"/>
    </location>
</feature>
<proteinExistence type="predicted"/>
<dbReference type="PANTHER" id="PTHR16128">
    <property type="entry name" value="FAD/NAD(P)-BINDING OXIDOREDUCTASE FAMILY PROTEIN"/>
    <property type="match status" value="1"/>
</dbReference>
<sequence>MTHLAIIGAGAAGLAAARSLRQRRPDLAITVFEKSRGLGGRVATRRRDGFVFDHGAQNLRAPTPALEQLLTSALAADTLHDIGLPVWLFDAAGTLAQGDPAQNAEAKWIYRDGLNRLGKLLAAGIDVRREVRVGRIAGAAGGRAPFTLFDTNGAPLGTADMVLFTAPAPQSADILAASALDESLKATLLAELGRARYRRCISLALAYPRRIERPFYALLNSDRAHPISWLALEHSKAPERCPPGHSLIIAQMAPAWSVEHWDTPPDALQEQIAPLVAALLGDAL</sequence>
<evidence type="ECO:0000313" key="3">
    <source>
        <dbReference type="Proteomes" id="UP000050509"/>
    </source>
</evidence>
<protein>
    <submittedName>
        <fullName evidence="2">FAD-dependent oxidoreductase</fullName>
    </submittedName>
</protein>
<evidence type="ECO:0000259" key="1">
    <source>
        <dbReference type="Pfam" id="PF01593"/>
    </source>
</evidence>
<dbReference type="InterPro" id="IPR036188">
    <property type="entry name" value="FAD/NAD-bd_sf"/>
</dbReference>
<dbReference type="Gene3D" id="3.90.660.10">
    <property type="match status" value="1"/>
</dbReference>
<organism evidence="2 3">
    <name type="scientific">Kouleothrix aurantiaca</name>
    <dbReference type="NCBI Taxonomy" id="186479"/>
    <lineage>
        <taxon>Bacteria</taxon>
        <taxon>Bacillati</taxon>
        <taxon>Chloroflexota</taxon>
        <taxon>Chloroflexia</taxon>
        <taxon>Chloroflexales</taxon>
        <taxon>Roseiflexineae</taxon>
        <taxon>Roseiflexaceae</taxon>
        <taxon>Kouleothrix</taxon>
    </lineage>
</organism>
<dbReference type="EMBL" id="LJCR01000337">
    <property type="protein sequence ID" value="KPV53112.1"/>
    <property type="molecule type" value="Genomic_DNA"/>
</dbReference>
<dbReference type="SUPFAM" id="SSF51905">
    <property type="entry name" value="FAD/NAD(P)-binding domain"/>
    <property type="match status" value="1"/>
</dbReference>
<gene>
    <name evidence="2" type="ORF">SE17_11500</name>
</gene>
<dbReference type="Proteomes" id="UP000050509">
    <property type="component" value="Unassembled WGS sequence"/>
</dbReference>
<evidence type="ECO:0000313" key="2">
    <source>
        <dbReference type="EMBL" id="KPV53112.1"/>
    </source>
</evidence>
<dbReference type="Pfam" id="PF01593">
    <property type="entry name" value="Amino_oxidase"/>
    <property type="match status" value="1"/>
</dbReference>
<dbReference type="InterPro" id="IPR002937">
    <property type="entry name" value="Amino_oxidase"/>
</dbReference>
<dbReference type="GO" id="GO:0016491">
    <property type="term" value="F:oxidoreductase activity"/>
    <property type="evidence" value="ECO:0007669"/>
    <property type="project" value="InterPro"/>
</dbReference>
<dbReference type="Pfam" id="PF13450">
    <property type="entry name" value="NAD_binding_8"/>
    <property type="match status" value="1"/>
</dbReference>
<dbReference type="AlphaFoldDB" id="A0A0P9D2A3"/>
<name>A0A0P9D2A3_9CHLR</name>